<feature type="compositionally biased region" description="Basic and acidic residues" evidence="1">
    <location>
        <begin position="12"/>
        <end position="22"/>
    </location>
</feature>
<keyword evidence="3" id="KW-1185">Reference proteome</keyword>
<evidence type="ECO:0000313" key="2">
    <source>
        <dbReference type="EMBL" id="MDT0274280.1"/>
    </source>
</evidence>
<dbReference type="RefSeq" id="WP_311343134.1">
    <property type="nucleotide sequence ID" value="NZ_JAVREI010000001.1"/>
</dbReference>
<proteinExistence type="predicted"/>
<feature type="region of interest" description="Disordered" evidence="1">
    <location>
        <begin position="1"/>
        <end position="22"/>
    </location>
</feature>
<feature type="region of interest" description="Disordered" evidence="1">
    <location>
        <begin position="171"/>
        <end position="200"/>
    </location>
</feature>
<name>A0ABU2K2A8_9ACTN</name>
<dbReference type="EMBL" id="JAVREI010000001">
    <property type="protein sequence ID" value="MDT0274280.1"/>
    <property type="molecule type" value="Genomic_DNA"/>
</dbReference>
<gene>
    <name evidence="2" type="ORF">RM425_00035</name>
</gene>
<reference evidence="3" key="1">
    <citation type="submission" date="2023-07" db="EMBL/GenBank/DDBJ databases">
        <title>30 novel species of actinomycetes from the DSMZ collection.</title>
        <authorList>
            <person name="Nouioui I."/>
        </authorList>
    </citation>
    <scope>NUCLEOTIDE SEQUENCE [LARGE SCALE GENOMIC DNA]</scope>
    <source>
        <strain evidence="3">DSM 46792</strain>
    </source>
</reference>
<sequence length="200" mass="21483">MWTHAFGDGDPDVERRMNRPENELPTALPVNRLLARTPEVAVALVGLQAYTTGVAFLLAARARGVAGPEGESRLNDLFWGHRSGPRFLLGVEFADGRRASSLGLHGSAGDLVFHPGAGSGGEASVDQEWWLSPLPPDGPLRVIARCPELGLAETAVELDGAAIRRAGEAATELWPYEPRQDPPLEPPLPPDVPSDSWFAR</sequence>
<dbReference type="Proteomes" id="UP001183222">
    <property type="component" value="Unassembled WGS sequence"/>
</dbReference>
<feature type="compositionally biased region" description="Pro residues" evidence="1">
    <location>
        <begin position="181"/>
        <end position="192"/>
    </location>
</feature>
<comment type="caution">
    <text evidence="2">The sequence shown here is derived from an EMBL/GenBank/DDBJ whole genome shotgun (WGS) entry which is preliminary data.</text>
</comment>
<accession>A0ABU2K2A8</accession>
<protein>
    <submittedName>
        <fullName evidence="2">Uncharacterized protein</fullName>
    </submittedName>
</protein>
<evidence type="ECO:0000313" key="3">
    <source>
        <dbReference type="Proteomes" id="UP001183222"/>
    </source>
</evidence>
<evidence type="ECO:0000256" key="1">
    <source>
        <dbReference type="SAM" id="MobiDB-lite"/>
    </source>
</evidence>
<organism evidence="2 3">
    <name type="scientific">Blastococcus goldschmidtiae</name>
    <dbReference type="NCBI Taxonomy" id="3075546"/>
    <lineage>
        <taxon>Bacteria</taxon>
        <taxon>Bacillati</taxon>
        <taxon>Actinomycetota</taxon>
        <taxon>Actinomycetes</taxon>
        <taxon>Geodermatophilales</taxon>
        <taxon>Geodermatophilaceae</taxon>
        <taxon>Blastococcus</taxon>
    </lineage>
</organism>